<dbReference type="OrthoDB" id="201515at2759"/>
<dbReference type="GO" id="GO:0030163">
    <property type="term" value="P:protein catabolic process"/>
    <property type="evidence" value="ECO:0007669"/>
    <property type="project" value="TreeGrafter"/>
</dbReference>
<reference evidence="2 3" key="1">
    <citation type="journal article" date="2016" name="Mol. Biol. Evol.">
        <title>Comparative Genomics of Early-Diverging Mushroom-Forming Fungi Provides Insights into the Origins of Lignocellulose Decay Capabilities.</title>
        <authorList>
            <person name="Nagy L.G."/>
            <person name="Riley R."/>
            <person name="Tritt A."/>
            <person name="Adam C."/>
            <person name="Daum C."/>
            <person name="Floudas D."/>
            <person name="Sun H."/>
            <person name="Yadav J.S."/>
            <person name="Pangilinan J."/>
            <person name="Larsson K.H."/>
            <person name="Matsuura K."/>
            <person name="Barry K."/>
            <person name="Labutti K."/>
            <person name="Kuo R."/>
            <person name="Ohm R.A."/>
            <person name="Bhattacharya S.S."/>
            <person name="Shirouzu T."/>
            <person name="Yoshinaga Y."/>
            <person name="Martin F.M."/>
            <person name="Grigoriev I.V."/>
            <person name="Hibbett D.S."/>
        </authorList>
    </citation>
    <scope>NUCLEOTIDE SEQUENCE [LARGE SCALE GENOMIC DNA]</scope>
    <source>
        <strain evidence="2 3">CBS 109695</strain>
    </source>
</reference>
<gene>
    <name evidence="2" type="ORF">FIBSPDRAFT_829148</name>
</gene>
<protein>
    <submittedName>
        <fullName evidence="2">Carbon-nitrogen hydrolase</fullName>
    </submittedName>
</protein>
<organism evidence="2 3">
    <name type="scientific">Athelia psychrophila</name>
    <dbReference type="NCBI Taxonomy" id="1759441"/>
    <lineage>
        <taxon>Eukaryota</taxon>
        <taxon>Fungi</taxon>
        <taxon>Dikarya</taxon>
        <taxon>Basidiomycota</taxon>
        <taxon>Agaricomycotina</taxon>
        <taxon>Agaricomycetes</taxon>
        <taxon>Agaricomycetidae</taxon>
        <taxon>Atheliales</taxon>
        <taxon>Atheliaceae</taxon>
        <taxon>Athelia</taxon>
    </lineage>
</organism>
<dbReference type="GO" id="GO:0070773">
    <property type="term" value="F:protein-N-terminal glutamine amidohydrolase activity"/>
    <property type="evidence" value="ECO:0007669"/>
    <property type="project" value="InterPro"/>
</dbReference>
<dbReference type="PANTHER" id="PTHR11750">
    <property type="entry name" value="PROTEIN N-TERMINAL AMIDASE"/>
    <property type="match status" value="1"/>
</dbReference>
<keyword evidence="2" id="KW-0378">Hydrolase</keyword>
<dbReference type="PANTHER" id="PTHR11750:SF26">
    <property type="entry name" value="PROTEIN N-TERMINAL AMIDASE"/>
    <property type="match status" value="1"/>
</dbReference>
<feature type="domain" description="CN hydrolase" evidence="1">
    <location>
        <begin position="14"/>
        <end position="310"/>
    </location>
</feature>
<evidence type="ECO:0000259" key="1">
    <source>
        <dbReference type="PROSITE" id="PS50263"/>
    </source>
</evidence>
<dbReference type="STRING" id="436010.A0A166H7E8"/>
<sequence>MTASMLSSIATRPLRIGTVQFAPQIGQVHANVSKARELCAHLTPNSVDMLCFPEMILSGYMFSDAQSISQYLEEPKEGPTSQLCSELALRLECFVTAGYPERLSSEETEGHKIGANSAVLYGPKGEWIGGFRKTNLFRTDLTWAKAGTGFTTFVLPPPLNTVSFGICNDLNIDGPSEWSLETGPYEIADYCISQKSNLLILLDAWLDSDKSSADEYDWQNVNYWAARLRPLWVDKSLEGGFSESEESGYGRDASKDEETLVAVCNRFGEELGETFAGTSCLLRMRRGSRPKVFGVMGRREEGVSIWTVPK</sequence>
<evidence type="ECO:0000313" key="3">
    <source>
        <dbReference type="Proteomes" id="UP000076532"/>
    </source>
</evidence>
<dbReference type="InterPro" id="IPR036526">
    <property type="entry name" value="C-N_Hydrolase_sf"/>
</dbReference>
<dbReference type="InterPro" id="IPR039703">
    <property type="entry name" value="Nta1"/>
</dbReference>
<keyword evidence="3" id="KW-1185">Reference proteome</keyword>
<dbReference type="GO" id="GO:0008418">
    <property type="term" value="F:protein-N-terminal asparagine amidohydrolase activity"/>
    <property type="evidence" value="ECO:0007669"/>
    <property type="project" value="InterPro"/>
</dbReference>
<dbReference type="PROSITE" id="PS50263">
    <property type="entry name" value="CN_HYDROLASE"/>
    <property type="match status" value="1"/>
</dbReference>
<name>A0A166H7E8_9AGAM</name>
<dbReference type="Proteomes" id="UP000076532">
    <property type="component" value="Unassembled WGS sequence"/>
</dbReference>
<dbReference type="EMBL" id="KV417571">
    <property type="protein sequence ID" value="KZP18563.1"/>
    <property type="molecule type" value="Genomic_DNA"/>
</dbReference>
<dbReference type="Gene3D" id="3.60.110.10">
    <property type="entry name" value="Carbon-nitrogen hydrolase"/>
    <property type="match status" value="1"/>
</dbReference>
<dbReference type="Pfam" id="PF00795">
    <property type="entry name" value="CN_hydrolase"/>
    <property type="match status" value="1"/>
</dbReference>
<proteinExistence type="predicted"/>
<evidence type="ECO:0000313" key="2">
    <source>
        <dbReference type="EMBL" id="KZP18563.1"/>
    </source>
</evidence>
<accession>A0A166H7E8</accession>
<dbReference type="SUPFAM" id="SSF56317">
    <property type="entry name" value="Carbon-nitrogen hydrolase"/>
    <property type="match status" value="1"/>
</dbReference>
<dbReference type="AlphaFoldDB" id="A0A166H7E8"/>
<dbReference type="InterPro" id="IPR003010">
    <property type="entry name" value="C-N_Hydrolase"/>
</dbReference>